<evidence type="ECO:0000313" key="2">
    <source>
        <dbReference type="EnsemblMetazoa" id="ISCW000336-PA"/>
    </source>
</evidence>
<dbReference type="EMBL" id="DS623913">
    <property type="protein sequence ID" value="EEC00873.1"/>
    <property type="molecule type" value="Genomic_DNA"/>
</dbReference>
<name>B7P2Q1_IXOSC</name>
<sequence length="112" mass="12792">MKDNTVKNLIFANFTTRKMWRKIYPANISSRGDEHIAYHSKLRNFVPANRSRNLPSTKSAKHSACRNKLVYSVRRQPLVGAGIVDARYFSVHRRSFLRCPCSHEGGPNTCGK</sequence>
<dbReference type="EnsemblMetazoa" id="ISCW000336-RA">
    <property type="protein sequence ID" value="ISCW000336-PA"/>
    <property type="gene ID" value="ISCW000336"/>
</dbReference>
<accession>B7P2Q1</accession>
<dbReference type="VEuPathDB" id="VectorBase:ISCW000336"/>
<dbReference type="AlphaFoldDB" id="B7P2Q1"/>
<dbReference type="VEuPathDB" id="VectorBase:ISCI000336"/>
<evidence type="ECO:0000313" key="1">
    <source>
        <dbReference type="EMBL" id="EEC00873.1"/>
    </source>
</evidence>
<gene>
    <name evidence="1" type="ORF">IscW_ISCW000336</name>
</gene>
<reference evidence="2" key="2">
    <citation type="submission" date="2020-05" db="UniProtKB">
        <authorList>
            <consortium name="EnsemblMetazoa"/>
        </authorList>
    </citation>
    <scope>IDENTIFICATION</scope>
    <source>
        <strain evidence="2">wikel</strain>
    </source>
</reference>
<protein>
    <submittedName>
        <fullName evidence="1 2">Uncharacterized protein</fullName>
    </submittedName>
</protein>
<reference evidence="1 3" key="1">
    <citation type="submission" date="2008-03" db="EMBL/GenBank/DDBJ databases">
        <title>Annotation of Ixodes scapularis.</title>
        <authorList>
            <consortium name="Ixodes scapularis Genome Project Consortium"/>
            <person name="Caler E."/>
            <person name="Hannick L.I."/>
            <person name="Bidwell S."/>
            <person name="Joardar V."/>
            <person name="Thiagarajan M."/>
            <person name="Amedeo P."/>
            <person name="Galinsky K.J."/>
            <person name="Schobel S."/>
            <person name="Inman J."/>
            <person name="Hostetler J."/>
            <person name="Miller J."/>
            <person name="Hammond M."/>
            <person name="Megy K."/>
            <person name="Lawson D."/>
            <person name="Kodira C."/>
            <person name="Sutton G."/>
            <person name="Meyer J."/>
            <person name="Hill C.A."/>
            <person name="Birren B."/>
            <person name="Nene V."/>
            <person name="Collins F."/>
            <person name="Alarcon-Chaidez F."/>
            <person name="Wikel S."/>
            <person name="Strausberg R."/>
        </authorList>
    </citation>
    <scope>NUCLEOTIDE SEQUENCE [LARGE SCALE GENOMIC DNA]</scope>
    <source>
        <strain evidence="3">Wikel</strain>
        <strain evidence="1">Wikel colony</strain>
    </source>
</reference>
<proteinExistence type="predicted"/>
<dbReference type="HOGENOM" id="CLU_2148556_0_0_1"/>
<dbReference type="InParanoid" id="B7P2Q1"/>
<dbReference type="EMBL" id="ABJB010041538">
    <property type="status" value="NOT_ANNOTATED_CDS"/>
    <property type="molecule type" value="Genomic_DNA"/>
</dbReference>
<organism>
    <name type="scientific">Ixodes scapularis</name>
    <name type="common">Black-legged tick</name>
    <name type="synonym">Deer tick</name>
    <dbReference type="NCBI Taxonomy" id="6945"/>
    <lineage>
        <taxon>Eukaryota</taxon>
        <taxon>Metazoa</taxon>
        <taxon>Ecdysozoa</taxon>
        <taxon>Arthropoda</taxon>
        <taxon>Chelicerata</taxon>
        <taxon>Arachnida</taxon>
        <taxon>Acari</taxon>
        <taxon>Parasitiformes</taxon>
        <taxon>Ixodida</taxon>
        <taxon>Ixodoidea</taxon>
        <taxon>Ixodidae</taxon>
        <taxon>Ixodinae</taxon>
        <taxon>Ixodes</taxon>
    </lineage>
</organism>
<dbReference type="Proteomes" id="UP000001555">
    <property type="component" value="Unassembled WGS sequence"/>
</dbReference>
<keyword evidence="3" id="KW-1185">Reference proteome</keyword>
<evidence type="ECO:0000313" key="3">
    <source>
        <dbReference type="Proteomes" id="UP000001555"/>
    </source>
</evidence>
<dbReference type="PaxDb" id="6945-B7P2Q1"/>